<keyword evidence="1" id="KW-1133">Transmembrane helix</keyword>
<dbReference type="EMBL" id="AP012204">
    <property type="protein sequence ID" value="BAK33171.1"/>
    <property type="molecule type" value="Genomic_DNA"/>
</dbReference>
<evidence type="ECO:0000256" key="1">
    <source>
        <dbReference type="SAM" id="Phobius"/>
    </source>
</evidence>
<accession>F5XHM6</accession>
<evidence type="ECO:0000313" key="2">
    <source>
        <dbReference type="EMBL" id="BAK33171.1"/>
    </source>
</evidence>
<protein>
    <submittedName>
        <fullName evidence="2">Uncharacterized protein</fullName>
    </submittedName>
</protein>
<keyword evidence="1" id="KW-0812">Transmembrane</keyword>
<dbReference type="HOGENOM" id="CLU_120348_0_0_11"/>
<sequence length="196" mass="19970">MPIQHAASAAPSKIGDGCRGHELFHRWPTALGVGVAALLLVTGAASRDTLAIGATAAAWCYLSAAATGRRWVGWAAIPTSAVIVVVSELLGGAWWTGLGVTGLALAAIGLRRPAGRAILLAQAAAFTGICAVAVIALTWDAWAGLVLAGLLLASHAVWDAVHYRRRLVVSRSLAEACLSLDLLLGLGLIALAAITA</sequence>
<evidence type="ECO:0000313" key="3">
    <source>
        <dbReference type="Proteomes" id="UP000007947"/>
    </source>
</evidence>
<name>F5XHM6_MICPN</name>
<feature type="transmembrane region" description="Helical" evidence="1">
    <location>
        <begin position="93"/>
        <end position="110"/>
    </location>
</feature>
<proteinExistence type="predicted"/>
<keyword evidence="3" id="KW-1185">Reference proteome</keyword>
<dbReference type="AlphaFoldDB" id="F5XHM6"/>
<organism evidence="2 3">
    <name type="scientific">Microlunatus phosphovorus (strain ATCC 700054 / DSM 10555 / JCM 9379 / NBRC 101784 / NCIMB 13414 / VKM Ac-1990 / NM-1)</name>
    <dbReference type="NCBI Taxonomy" id="1032480"/>
    <lineage>
        <taxon>Bacteria</taxon>
        <taxon>Bacillati</taxon>
        <taxon>Actinomycetota</taxon>
        <taxon>Actinomycetes</taxon>
        <taxon>Propionibacteriales</taxon>
        <taxon>Propionibacteriaceae</taxon>
        <taxon>Microlunatus</taxon>
    </lineage>
</organism>
<feature type="transmembrane region" description="Helical" evidence="1">
    <location>
        <begin position="142"/>
        <end position="161"/>
    </location>
</feature>
<dbReference type="STRING" id="1032480.MLP_01570"/>
<keyword evidence="1" id="KW-0472">Membrane</keyword>
<dbReference type="RefSeq" id="WP_013861060.1">
    <property type="nucleotide sequence ID" value="NC_015635.1"/>
</dbReference>
<dbReference type="eggNOG" id="ENOG50340GK">
    <property type="taxonomic scope" value="Bacteria"/>
</dbReference>
<feature type="transmembrane region" description="Helical" evidence="1">
    <location>
        <begin position="117"/>
        <end position="136"/>
    </location>
</feature>
<dbReference type="KEGG" id="mph:MLP_01570"/>
<gene>
    <name evidence="2" type="ordered locus">MLP_01570</name>
</gene>
<reference evidence="2 3" key="1">
    <citation type="submission" date="2011-05" db="EMBL/GenBank/DDBJ databases">
        <title>Whole genome sequence of Microlunatus phosphovorus NM-1.</title>
        <authorList>
            <person name="Hosoyama A."/>
            <person name="Sasaki K."/>
            <person name="Harada T."/>
            <person name="Igarashi R."/>
            <person name="Kawakoshi A."/>
            <person name="Sasagawa M."/>
            <person name="Fukada J."/>
            <person name="Nakamura S."/>
            <person name="Katano Y."/>
            <person name="Hanada S."/>
            <person name="Kamagata Y."/>
            <person name="Nakamura N."/>
            <person name="Yamazaki S."/>
            <person name="Fujita N."/>
        </authorList>
    </citation>
    <scope>NUCLEOTIDE SEQUENCE [LARGE SCALE GENOMIC DNA]</scope>
    <source>
        <strain evidence="3">ATCC 700054 / DSM 10555 / JCM 9379 / NBRC 101784 / NCIMB 13414 / VKM Ac-1990 / NM-1</strain>
    </source>
</reference>
<dbReference type="Proteomes" id="UP000007947">
    <property type="component" value="Chromosome"/>
</dbReference>
<feature type="transmembrane region" description="Helical" evidence="1">
    <location>
        <begin position="173"/>
        <end position="194"/>
    </location>
</feature>